<keyword evidence="4 8" id="KW-0812">Transmembrane</keyword>
<evidence type="ECO:0000256" key="7">
    <source>
        <dbReference type="SAM" id="MobiDB-lite"/>
    </source>
</evidence>
<evidence type="ECO:0000256" key="2">
    <source>
        <dbReference type="ARBA" id="ARBA00008193"/>
    </source>
</evidence>
<evidence type="ECO:0000256" key="3">
    <source>
        <dbReference type="ARBA" id="ARBA00022475"/>
    </source>
</evidence>
<dbReference type="Proteomes" id="UP001330827">
    <property type="component" value="Chromosome"/>
</dbReference>
<keyword evidence="3" id="KW-1003">Cell membrane</keyword>
<evidence type="ECO:0000256" key="4">
    <source>
        <dbReference type="ARBA" id="ARBA00022692"/>
    </source>
</evidence>
<organism evidence="10 11">
    <name type="scientific">Streptomyces brevispora</name>
    <dbReference type="NCBI Taxonomy" id="887462"/>
    <lineage>
        <taxon>Bacteria</taxon>
        <taxon>Bacillati</taxon>
        <taxon>Actinomycetota</taxon>
        <taxon>Actinomycetes</taxon>
        <taxon>Kitasatosporales</taxon>
        <taxon>Streptomycetaceae</taxon>
        <taxon>Streptomyces</taxon>
    </lineage>
</organism>
<keyword evidence="5 8" id="KW-1133">Transmembrane helix</keyword>
<dbReference type="Pfam" id="PF03458">
    <property type="entry name" value="Gly_transporter"/>
    <property type="match status" value="1"/>
</dbReference>
<evidence type="ECO:0000259" key="9">
    <source>
        <dbReference type="Pfam" id="PF03458"/>
    </source>
</evidence>
<dbReference type="EMBL" id="CP109114">
    <property type="protein sequence ID" value="WSC12771.1"/>
    <property type="molecule type" value="Genomic_DNA"/>
</dbReference>
<feature type="transmembrane region" description="Helical" evidence="8">
    <location>
        <begin position="12"/>
        <end position="30"/>
    </location>
</feature>
<protein>
    <submittedName>
        <fullName evidence="10">TRIC cation channel family protein</fullName>
    </submittedName>
</protein>
<evidence type="ECO:0000256" key="6">
    <source>
        <dbReference type="ARBA" id="ARBA00023136"/>
    </source>
</evidence>
<evidence type="ECO:0000256" key="1">
    <source>
        <dbReference type="ARBA" id="ARBA00004651"/>
    </source>
</evidence>
<dbReference type="RefSeq" id="WP_326590846.1">
    <property type="nucleotide sequence ID" value="NZ_CP109114.1"/>
</dbReference>
<keyword evidence="6 8" id="KW-0472">Membrane</keyword>
<feature type="compositionally biased region" description="Basic residues" evidence="7">
    <location>
        <begin position="135"/>
        <end position="144"/>
    </location>
</feature>
<comment type="subcellular location">
    <subcellularLocation>
        <location evidence="1">Cell membrane</location>
        <topology evidence="1">Multi-pass membrane protein</topology>
    </subcellularLocation>
</comment>
<feature type="region of interest" description="Disordered" evidence="7">
    <location>
        <begin position="135"/>
        <end position="165"/>
    </location>
</feature>
<comment type="similarity">
    <text evidence="2">Belongs to the UPF0126 family.</text>
</comment>
<dbReference type="PANTHER" id="PTHR30506">
    <property type="entry name" value="INNER MEMBRANE PROTEIN"/>
    <property type="match status" value="1"/>
</dbReference>
<feature type="transmembrane region" description="Helical" evidence="8">
    <location>
        <begin position="77"/>
        <end position="100"/>
    </location>
</feature>
<feature type="domain" description="Glycine transporter" evidence="9">
    <location>
        <begin position="19"/>
        <end position="89"/>
    </location>
</feature>
<evidence type="ECO:0000256" key="8">
    <source>
        <dbReference type="SAM" id="Phobius"/>
    </source>
</evidence>
<proteinExistence type="inferred from homology"/>
<gene>
    <name evidence="10" type="ORF">OIE64_07930</name>
</gene>
<dbReference type="PANTHER" id="PTHR30506:SF3">
    <property type="entry name" value="UPF0126 INNER MEMBRANE PROTEIN YADS-RELATED"/>
    <property type="match status" value="1"/>
</dbReference>
<dbReference type="InterPro" id="IPR005115">
    <property type="entry name" value="Gly_transporter"/>
</dbReference>
<evidence type="ECO:0000313" key="11">
    <source>
        <dbReference type="Proteomes" id="UP001330827"/>
    </source>
</evidence>
<keyword evidence="11" id="KW-1185">Reference proteome</keyword>
<name>A0ABZ1FZR7_9ACTN</name>
<feature type="transmembrane region" description="Helical" evidence="8">
    <location>
        <begin position="37"/>
        <end position="57"/>
    </location>
</feature>
<evidence type="ECO:0000313" key="10">
    <source>
        <dbReference type="EMBL" id="WSC12771.1"/>
    </source>
</evidence>
<evidence type="ECO:0000256" key="5">
    <source>
        <dbReference type="ARBA" id="ARBA00022989"/>
    </source>
</evidence>
<accession>A0ABZ1FZR7</accession>
<sequence>MVVFLIKISEASWTRLLTALDVAVLGFWAVTGVNKTLAVGLGWLPGALLGTVTAVGGGALRDVVLGRVPAVFGCNGLYAAAAAVAVAVAGVTVICVYLGVPAIGADLGITLARGFRLTAVRLGWNLPNSLEWQPRSRKAARPRHCTGTAARDGKEEQSHPRKQTS</sequence>
<reference evidence="10 11" key="1">
    <citation type="submission" date="2022-10" db="EMBL/GenBank/DDBJ databases">
        <title>The complete genomes of actinobacterial strains from the NBC collection.</title>
        <authorList>
            <person name="Joergensen T.S."/>
            <person name="Alvarez Arevalo M."/>
            <person name="Sterndorff E.B."/>
            <person name="Faurdal D."/>
            <person name="Vuksanovic O."/>
            <person name="Mourched A.-S."/>
            <person name="Charusanti P."/>
            <person name="Shaw S."/>
            <person name="Blin K."/>
            <person name="Weber T."/>
        </authorList>
    </citation>
    <scope>NUCLEOTIDE SEQUENCE [LARGE SCALE GENOMIC DNA]</scope>
    <source>
        <strain evidence="10 11">NBC 01769</strain>
    </source>
</reference>